<dbReference type="EC" id="3.8.1.2" evidence="3"/>
<protein>
    <recommendedName>
        <fullName evidence="3">(S)-2-haloacid dehalogenase</fullName>
        <ecNumber evidence="3">3.8.1.2</ecNumber>
    </recommendedName>
    <alternativeName>
        <fullName evidence="3">2-haloalkanoic acid dehalogenase</fullName>
    </alternativeName>
    <alternativeName>
        <fullName evidence="3">Halocarboxylic acid halidohydrolase</fullName>
    </alternativeName>
    <alternativeName>
        <fullName evidence="3">L-2-haloacid dehalogenase</fullName>
    </alternativeName>
</protein>
<dbReference type="Proteomes" id="UP000021315">
    <property type="component" value="Unassembled WGS sequence"/>
</dbReference>
<evidence type="ECO:0000313" key="4">
    <source>
        <dbReference type="EMBL" id="KFB75511.1"/>
    </source>
</evidence>
<dbReference type="Gene3D" id="3.40.50.1000">
    <property type="entry name" value="HAD superfamily/HAD-like"/>
    <property type="match status" value="1"/>
</dbReference>
<dbReference type="SFLD" id="SFLDG01135">
    <property type="entry name" value="C1.5.6:_HAD__Beta-PGM__Phospha"/>
    <property type="match status" value="1"/>
</dbReference>
<evidence type="ECO:0000313" key="5">
    <source>
        <dbReference type="Proteomes" id="UP000021315"/>
    </source>
</evidence>
<dbReference type="SFLD" id="SFLDS00003">
    <property type="entry name" value="Haloacid_Dehalogenase"/>
    <property type="match status" value="1"/>
</dbReference>
<name>A0A080M353_9PROT</name>
<dbReference type="PANTHER" id="PTHR43316">
    <property type="entry name" value="HYDROLASE, HALOACID DELAHOGENASE-RELATED"/>
    <property type="match status" value="1"/>
</dbReference>
<dbReference type="Gene3D" id="1.10.150.240">
    <property type="entry name" value="Putative phosphatase, domain 2"/>
    <property type="match status" value="1"/>
</dbReference>
<comment type="catalytic activity">
    <reaction evidence="3">
        <text>an (S)-2-haloacid + H2O = a (2R)-2-hydroxycarboxylate + a halide anion + H(+)</text>
        <dbReference type="Rhea" id="RHEA:11192"/>
        <dbReference type="ChEBI" id="CHEBI:15377"/>
        <dbReference type="ChEBI" id="CHEBI:15378"/>
        <dbReference type="ChEBI" id="CHEBI:16042"/>
        <dbReference type="ChEBI" id="CHEBI:58314"/>
        <dbReference type="ChEBI" id="CHEBI:137405"/>
        <dbReference type="EC" id="3.8.1.2"/>
    </reaction>
</comment>
<dbReference type="InterPro" id="IPR036412">
    <property type="entry name" value="HAD-like_sf"/>
</dbReference>
<dbReference type="InterPro" id="IPR006328">
    <property type="entry name" value="2-HAD"/>
</dbReference>
<dbReference type="CDD" id="cd02588">
    <property type="entry name" value="HAD_L2-DEX"/>
    <property type="match status" value="1"/>
</dbReference>
<gene>
    <name evidence="4" type="primary">hdl IVa</name>
    <name evidence="4" type="ORF">AW06_003424</name>
</gene>
<dbReference type="InterPro" id="IPR023198">
    <property type="entry name" value="PGP-like_dom2"/>
</dbReference>
<keyword evidence="2 3" id="KW-0378">Hydrolase</keyword>
<dbReference type="GO" id="GO:0018784">
    <property type="term" value="F:(S)-2-haloacid dehalogenase activity"/>
    <property type="evidence" value="ECO:0007669"/>
    <property type="project" value="UniProtKB-UniRule"/>
</dbReference>
<accession>A0A080M353</accession>
<dbReference type="AlphaFoldDB" id="A0A080M353"/>
<dbReference type="RefSeq" id="WP_273704779.1">
    <property type="nucleotide sequence ID" value="NZ_JDST02000083.1"/>
</dbReference>
<dbReference type="InterPro" id="IPR006439">
    <property type="entry name" value="HAD-SF_hydro_IA"/>
</dbReference>
<dbReference type="NCBIfam" id="TIGR01428">
    <property type="entry name" value="HAD_type_II"/>
    <property type="match status" value="1"/>
</dbReference>
<comment type="caution">
    <text evidence="4">The sequence shown here is derived from an EMBL/GenBank/DDBJ whole genome shotgun (WGS) entry which is preliminary data.</text>
</comment>
<sequence length="243" mass="26906">MSTQHLDGIKACVFDAYGTLFDFNSAALAASDEIGENWQRLSELWRQKQLQYTWLRGLASRHADFWQVTGEALDFALNTLGIDRPGLRERLMDLYLHLGCYPEVPETLHRLQAEGMRLAILSNGTPAMLAAVVRHSGLENVFDAVLSVEEVGVFKPHPAVYALACERLQLAPTAICFLSSNAWDAYSAKASGLRVLWCNRFGQVRERIPETPDGEIKDLSALPDAVSSPVCGREAMGESPTRL</sequence>
<dbReference type="PRINTS" id="PR00413">
    <property type="entry name" value="HADHALOGNASE"/>
</dbReference>
<dbReference type="NCBIfam" id="TIGR01493">
    <property type="entry name" value="HAD-SF-IA-v2"/>
    <property type="match status" value="1"/>
</dbReference>
<dbReference type="SFLD" id="SFLDF00045">
    <property type="entry name" value="2-haloacid_dehalogenase"/>
    <property type="match status" value="1"/>
</dbReference>
<dbReference type="Pfam" id="PF00702">
    <property type="entry name" value="Hydrolase"/>
    <property type="match status" value="1"/>
</dbReference>
<organism evidence="4 5">
    <name type="scientific">Candidatus Accumulibacter cognatus</name>
    <dbReference type="NCBI Taxonomy" id="2954383"/>
    <lineage>
        <taxon>Bacteria</taxon>
        <taxon>Pseudomonadati</taxon>
        <taxon>Pseudomonadota</taxon>
        <taxon>Betaproteobacteria</taxon>
        <taxon>Candidatus Accumulibacter</taxon>
    </lineage>
</organism>
<evidence type="ECO:0000256" key="2">
    <source>
        <dbReference type="ARBA" id="ARBA00022801"/>
    </source>
</evidence>
<dbReference type="SUPFAM" id="SSF56784">
    <property type="entry name" value="HAD-like"/>
    <property type="match status" value="1"/>
</dbReference>
<comment type="similarity">
    <text evidence="1 3">Belongs to the HAD-like hydrolase superfamily. S-2-haloalkanoic acid dehalogenase family.</text>
</comment>
<dbReference type="InterPro" id="IPR023214">
    <property type="entry name" value="HAD_sf"/>
</dbReference>
<dbReference type="STRING" id="1453999.AW06_003424"/>
<reference evidence="4" key="1">
    <citation type="submission" date="2014-02" db="EMBL/GenBank/DDBJ databases">
        <title>Expanding our view of genomic diversity in Candidatus Accumulibacter clades.</title>
        <authorList>
            <person name="Skennerton C.T."/>
            <person name="Barr J.J."/>
            <person name="Slater F.R."/>
            <person name="Bond P.L."/>
            <person name="Tyson G.W."/>
        </authorList>
    </citation>
    <scope>NUCLEOTIDE SEQUENCE [LARGE SCALE GENOMIC DNA]</scope>
</reference>
<dbReference type="InterPro" id="IPR051540">
    <property type="entry name" value="S-2-haloacid_dehalogenase"/>
</dbReference>
<proteinExistence type="inferred from homology"/>
<comment type="function">
    <text evidence="3">Catalyzes the hydrolytic dehalogenation of small (S)-2-haloalkanoic acids to yield the corresponding (R)-2-hydroxyalkanoic acids.</text>
</comment>
<keyword evidence="5" id="KW-1185">Reference proteome</keyword>
<dbReference type="PANTHER" id="PTHR43316:SF3">
    <property type="entry name" value="HALOACID DEHALOGENASE, TYPE II (AFU_ORTHOLOGUE AFUA_2G07750)-RELATED"/>
    <property type="match status" value="1"/>
</dbReference>
<dbReference type="SFLD" id="SFLDG01129">
    <property type="entry name" value="C1.5:_HAD__Beta-PGM__Phosphata"/>
    <property type="match status" value="1"/>
</dbReference>
<dbReference type="EMBL" id="JDST02000083">
    <property type="protein sequence ID" value="KFB75511.1"/>
    <property type="molecule type" value="Genomic_DNA"/>
</dbReference>
<evidence type="ECO:0000256" key="1">
    <source>
        <dbReference type="ARBA" id="ARBA00008106"/>
    </source>
</evidence>
<evidence type="ECO:0000256" key="3">
    <source>
        <dbReference type="RuleBase" id="RU368077"/>
    </source>
</evidence>